<feature type="signal peptide" evidence="1">
    <location>
        <begin position="1"/>
        <end position="28"/>
    </location>
</feature>
<dbReference type="EMBL" id="KZ346968">
    <property type="protein sequence ID" value="PIO68702.1"/>
    <property type="molecule type" value="Genomic_DNA"/>
</dbReference>
<reference evidence="2 3" key="1">
    <citation type="submission" date="2015-09" db="EMBL/GenBank/DDBJ databases">
        <title>Draft genome of the parasitic nematode Teladorsagia circumcincta isolate WARC Sus (inbred).</title>
        <authorList>
            <person name="Mitreva M."/>
        </authorList>
    </citation>
    <scope>NUCLEOTIDE SEQUENCE [LARGE SCALE GENOMIC DNA]</scope>
    <source>
        <strain evidence="2 3">S</strain>
    </source>
</reference>
<keyword evidence="1" id="KW-0732">Signal</keyword>
<protein>
    <submittedName>
        <fullName evidence="2">Uncharacterized protein</fullName>
    </submittedName>
</protein>
<dbReference type="Proteomes" id="UP000230423">
    <property type="component" value="Unassembled WGS sequence"/>
</dbReference>
<organism evidence="2 3">
    <name type="scientific">Teladorsagia circumcincta</name>
    <name type="common">Brown stomach worm</name>
    <name type="synonym">Ostertagia circumcincta</name>
    <dbReference type="NCBI Taxonomy" id="45464"/>
    <lineage>
        <taxon>Eukaryota</taxon>
        <taxon>Metazoa</taxon>
        <taxon>Ecdysozoa</taxon>
        <taxon>Nematoda</taxon>
        <taxon>Chromadorea</taxon>
        <taxon>Rhabditida</taxon>
        <taxon>Rhabditina</taxon>
        <taxon>Rhabditomorpha</taxon>
        <taxon>Strongyloidea</taxon>
        <taxon>Trichostrongylidae</taxon>
        <taxon>Teladorsagia</taxon>
    </lineage>
</organism>
<sequence>MRHELFRWPTMLRMGLLILLSAALYVYAQEQSNNATDSDKKMVEEYMGYVKKSMELVKKYHEYADETQELLLRELFVFLNKPSILWMYNYVVMMTCIGASDVYRSMAYLPEWGREWYLKFARNLERNCEFNYFK</sequence>
<evidence type="ECO:0000313" key="3">
    <source>
        <dbReference type="Proteomes" id="UP000230423"/>
    </source>
</evidence>
<evidence type="ECO:0000313" key="2">
    <source>
        <dbReference type="EMBL" id="PIO68702.1"/>
    </source>
</evidence>
<proteinExistence type="predicted"/>
<accession>A0A2G9UG50</accession>
<dbReference type="AlphaFoldDB" id="A0A2G9UG50"/>
<name>A0A2G9UG50_TELCI</name>
<evidence type="ECO:0000256" key="1">
    <source>
        <dbReference type="SAM" id="SignalP"/>
    </source>
</evidence>
<keyword evidence="3" id="KW-1185">Reference proteome</keyword>
<gene>
    <name evidence="2" type="ORF">TELCIR_09497</name>
</gene>
<feature type="chain" id="PRO_5013695026" evidence="1">
    <location>
        <begin position="29"/>
        <end position="134"/>
    </location>
</feature>